<sequence length="54" mass="6164">MIVALPPAQQQSHGPDHDPRASRLQQARNTLQVYCECWLSQRQGVRHNRDTAPT</sequence>
<protein>
    <submittedName>
        <fullName evidence="2">Uncharacterized protein</fullName>
    </submittedName>
</protein>
<accession>C7CCI2</accession>
<organism evidence="2 3">
    <name type="scientific">Methylorubrum extorquens (strain DSM 6343 / CIP 106787 / DM4)</name>
    <name type="common">Methylobacterium extorquens</name>
    <dbReference type="NCBI Taxonomy" id="661410"/>
    <lineage>
        <taxon>Bacteria</taxon>
        <taxon>Pseudomonadati</taxon>
        <taxon>Pseudomonadota</taxon>
        <taxon>Alphaproteobacteria</taxon>
        <taxon>Hyphomicrobiales</taxon>
        <taxon>Methylobacteriaceae</taxon>
        <taxon>Methylorubrum</taxon>
    </lineage>
</organism>
<dbReference type="AlphaFoldDB" id="C7CCI2"/>
<dbReference type="EMBL" id="FP103042">
    <property type="protein sequence ID" value="CAX22529.1"/>
    <property type="molecule type" value="Genomic_DNA"/>
</dbReference>
<evidence type="ECO:0000313" key="3">
    <source>
        <dbReference type="Proteomes" id="UP000008070"/>
    </source>
</evidence>
<evidence type="ECO:0000256" key="1">
    <source>
        <dbReference type="SAM" id="MobiDB-lite"/>
    </source>
</evidence>
<dbReference type="HOGENOM" id="CLU_3045203_0_0_5"/>
<name>C7CCI2_METED</name>
<dbReference type="Proteomes" id="UP000008070">
    <property type="component" value="Chromosome"/>
</dbReference>
<evidence type="ECO:0000313" key="2">
    <source>
        <dbReference type="EMBL" id="CAX22529.1"/>
    </source>
</evidence>
<reference evidence="3" key="1">
    <citation type="journal article" date="2009" name="PLoS ONE">
        <title>Methylobacterium genome sequences: a reference blueprint to investigate microbial metabolism of C1 compounds from natural and industrial sources.</title>
        <authorList>
            <person name="Vuilleumier S."/>
            <person name="Chistoserdova L."/>
            <person name="Lee M.-C."/>
            <person name="Bringel F."/>
            <person name="Lajus A."/>
            <person name="Zhou Y."/>
            <person name="Gourion B."/>
            <person name="Barbe V."/>
            <person name="Chang J."/>
            <person name="Cruveiller S."/>
            <person name="Dossat C."/>
            <person name="Gillett W."/>
            <person name="Gruffaz C."/>
            <person name="Haugen E."/>
            <person name="Hourcade E."/>
            <person name="Levy R."/>
            <person name="Mangenot S."/>
            <person name="Muller E."/>
            <person name="Nadalig T."/>
            <person name="Pagni M."/>
            <person name="Penny C."/>
            <person name="Peyraud R."/>
            <person name="Robinson D.G."/>
            <person name="Roche D."/>
            <person name="Rouy Z."/>
            <person name="Saenampechek C."/>
            <person name="Salvignol G."/>
            <person name="Vallenet D."/>
            <person name="Wu Z."/>
            <person name="Marx C.J."/>
            <person name="Vorholt J.A."/>
            <person name="Olson M.V."/>
            <person name="Kaul R."/>
            <person name="Weissenbach J."/>
            <person name="Medigue C."/>
            <person name="Lidstrom M.E."/>
        </authorList>
    </citation>
    <scope>NUCLEOTIDE SEQUENCE [LARGE SCALE GENOMIC DNA]</scope>
    <source>
        <strain evidence="3">DSM 6343 / CIP 106787 / DM4</strain>
    </source>
</reference>
<gene>
    <name evidence="2" type="ORF">METD_I0898</name>
</gene>
<feature type="region of interest" description="Disordered" evidence="1">
    <location>
        <begin position="1"/>
        <end position="23"/>
    </location>
</feature>
<proteinExistence type="predicted"/>
<dbReference type="KEGG" id="mdi:METDI0898"/>